<evidence type="ECO:0000313" key="2">
    <source>
        <dbReference type="Proteomes" id="UP000732399"/>
    </source>
</evidence>
<organism evidence="1 2">
    <name type="scientific">Sphingomonas corticis</name>
    <dbReference type="NCBI Taxonomy" id="2722791"/>
    <lineage>
        <taxon>Bacteria</taxon>
        <taxon>Pseudomonadati</taxon>
        <taxon>Pseudomonadota</taxon>
        <taxon>Alphaproteobacteria</taxon>
        <taxon>Sphingomonadales</taxon>
        <taxon>Sphingomonadaceae</taxon>
        <taxon>Sphingomonas</taxon>
    </lineage>
</organism>
<evidence type="ECO:0000313" key="1">
    <source>
        <dbReference type="EMBL" id="NJR78504.1"/>
    </source>
</evidence>
<dbReference type="RefSeq" id="WP_168134050.1">
    <property type="nucleotide sequence ID" value="NZ_JAAVJH010000004.1"/>
</dbReference>
<gene>
    <name evidence="1" type="ORF">HBH26_07895</name>
</gene>
<dbReference type="EMBL" id="JAAVJH010000004">
    <property type="protein sequence ID" value="NJR78504.1"/>
    <property type="molecule type" value="Genomic_DNA"/>
</dbReference>
<dbReference type="Proteomes" id="UP000732399">
    <property type="component" value="Unassembled WGS sequence"/>
</dbReference>
<reference evidence="1 2" key="1">
    <citation type="submission" date="2020-03" db="EMBL/GenBank/DDBJ databases">
        <authorList>
            <person name="Wang L."/>
            <person name="He N."/>
            <person name="Li Y."/>
            <person name="Fang Y."/>
            <person name="Zhang F."/>
        </authorList>
    </citation>
    <scope>NUCLEOTIDE SEQUENCE [LARGE SCALE GENOMIC DNA]</scope>
    <source>
        <strain evidence="1 2">36D10-4-7</strain>
    </source>
</reference>
<keyword evidence="2" id="KW-1185">Reference proteome</keyword>
<accession>A0ABX1CM58</accession>
<sequence>MAYVDFSDDLLLAPAPSTAAPRSFEPSVDSEADARLSALEWSVVALARRDRLSSLSRPGRMSIALGKVFGTRRHAPQLADQRLEALRRMAVLTWHRGFAVPASELRAFFSAGFSAGQYETMTASIVTARLRKGLPA</sequence>
<comment type="caution">
    <text evidence="1">The sequence shown here is derived from an EMBL/GenBank/DDBJ whole genome shotgun (WGS) entry which is preliminary data.</text>
</comment>
<protein>
    <submittedName>
        <fullName evidence="1">Uncharacterized protein</fullName>
    </submittedName>
</protein>
<proteinExistence type="predicted"/>
<name>A0ABX1CM58_9SPHN</name>